<dbReference type="CDD" id="cd21416">
    <property type="entry name" value="HDC_protein"/>
    <property type="match status" value="1"/>
</dbReference>
<keyword evidence="1" id="KW-1133">Transmembrane helix</keyword>
<dbReference type="AlphaFoldDB" id="A0A0K2LD53"/>
<dbReference type="InterPro" id="IPR049576">
    <property type="entry name" value="HDC-like"/>
</dbReference>
<proteinExistence type="predicted"/>
<feature type="transmembrane region" description="Helical" evidence="1">
    <location>
        <begin position="145"/>
        <end position="167"/>
    </location>
</feature>
<reference evidence="2 3" key="1">
    <citation type="submission" date="2015-08" db="EMBL/GenBank/DDBJ databases">
        <title>Genomic sequence of Lactobacillus heilongjiangensis DSM 28069, isolated from Chinese traditional pickle.</title>
        <authorList>
            <person name="Jiang X."/>
            <person name="Zheng B."/>
            <person name="Cheng H."/>
        </authorList>
    </citation>
    <scope>NUCLEOTIDE SEQUENCE [LARGE SCALE GENOMIC DNA]</scope>
    <source>
        <strain evidence="2 3">DSM 28069</strain>
    </source>
</reference>
<evidence type="ECO:0000313" key="2">
    <source>
        <dbReference type="EMBL" id="ALB29195.1"/>
    </source>
</evidence>
<organism evidence="2 3">
    <name type="scientific">Companilactobacillus heilongjiangensis</name>
    <dbReference type="NCBI Taxonomy" id="1074467"/>
    <lineage>
        <taxon>Bacteria</taxon>
        <taxon>Bacillati</taxon>
        <taxon>Bacillota</taxon>
        <taxon>Bacilli</taxon>
        <taxon>Lactobacillales</taxon>
        <taxon>Lactobacillaceae</taxon>
        <taxon>Companilactobacillus</taxon>
    </lineage>
</organism>
<feature type="transmembrane region" description="Helical" evidence="1">
    <location>
        <begin position="294"/>
        <end position="319"/>
    </location>
</feature>
<dbReference type="RefSeq" id="WP_041499530.1">
    <property type="nucleotide sequence ID" value="NZ_BJDV01000001.1"/>
</dbReference>
<feature type="transmembrane region" description="Helical" evidence="1">
    <location>
        <begin position="240"/>
        <end position="258"/>
    </location>
</feature>
<feature type="transmembrane region" description="Helical" evidence="1">
    <location>
        <begin position="54"/>
        <end position="73"/>
    </location>
</feature>
<evidence type="ECO:0000313" key="3">
    <source>
        <dbReference type="Proteomes" id="UP000061546"/>
    </source>
</evidence>
<protein>
    <recommendedName>
        <fullName evidence="4">Sodium:glutamate symporter</fullName>
    </recommendedName>
</protein>
<evidence type="ECO:0008006" key="4">
    <source>
        <dbReference type="Google" id="ProtNLM"/>
    </source>
</evidence>
<feature type="transmembrane region" description="Helical" evidence="1">
    <location>
        <begin position="115"/>
        <end position="133"/>
    </location>
</feature>
<dbReference type="Proteomes" id="UP000061546">
    <property type="component" value="Chromosome"/>
</dbReference>
<evidence type="ECO:0000256" key="1">
    <source>
        <dbReference type="SAM" id="Phobius"/>
    </source>
</evidence>
<dbReference type="EMBL" id="CP012559">
    <property type="protein sequence ID" value="ALB29195.1"/>
    <property type="molecule type" value="Genomic_DNA"/>
</dbReference>
<feature type="transmembrane region" description="Helical" evidence="1">
    <location>
        <begin position="30"/>
        <end position="47"/>
    </location>
</feature>
<dbReference type="KEGG" id="lhi:JP39_07340"/>
<keyword evidence="1" id="KW-0812">Transmembrane</keyword>
<feature type="transmembrane region" description="Helical" evidence="1">
    <location>
        <begin position="369"/>
        <end position="393"/>
    </location>
</feature>
<feature type="transmembrane region" description="Helical" evidence="1">
    <location>
        <begin position="85"/>
        <end position="110"/>
    </location>
</feature>
<feature type="transmembrane region" description="Helical" evidence="1">
    <location>
        <begin position="270"/>
        <end position="288"/>
    </location>
</feature>
<keyword evidence="1" id="KW-0472">Membrane</keyword>
<gene>
    <name evidence="2" type="ORF">JP39_07340</name>
</gene>
<feature type="transmembrane region" description="Helical" evidence="1">
    <location>
        <begin position="213"/>
        <end position="234"/>
    </location>
</feature>
<keyword evidence="3" id="KW-1185">Reference proteome</keyword>
<dbReference type="STRING" id="1074467.JP39_07340"/>
<accession>A0A0K2LD53</accession>
<sequence length="396" mass="43003">MTYLLSFTVVMIFILIGEWASAATRAFVPSIFITAVLFAIGFWTILPKNIVTQASYTPQFVSVAMSLLLVQMGSLMDLKELANQWKAVCIALLGVSGTLLFTLVIGSFFFNWKTVVAAVPPLTGGIVAALLMTDGLKAAGITSLVALPVSMFIMHSMIGYPLTAVLLRKEGKRLSVKYHNEKDDPNSEVAKIIKKHNMSESSTKRMLKLPDQFQTPVFIITRVALIALLGNWIASLTHGAVNANVLCLIFGVIAHQLGFIETNALDKAKVFNWLMYGLLSYIFAQLSLTTPAIIGKIIVQIIVLILLGILGMFVASFILAKPFGMSREMAFACSLTALFGFPADFILTTEICQTVAQSNDEEAYLTESILPKMLVGGFATVSVASVIIASVFLKLL</sequence>
<dbReference type="OrthoDB" id="3243277at2"/>
<name>A0A0K2LD53_9LACO</name>